<dbReference type="HOGENOM" id="CLU_051314_2_1_5"/>
<dbReference type="GO" id="GO:0046474">
    <property type="term" value="P:glycerophospholipid biosynthetic process"/>
    <property type="evidence" value="ECO:0007669"/>
    <property type="project" value="TreeGrafter"/>
</dbReference>
<protein>
    <recommendedName>
        <fullName evidence="6">CDP-diacylglycerol--glycerol-3-phosphate 3-phosphatidyltransferase</fullName>
        <ecNumber evidence="5">2.7.8.5</ecNumber>
    </recommendedName>
</protein>
<keyword evidence="12 17" id="KW-0472">Membrane</keyword>
<keyword evidence="10 17" id="KW-1133">Transmembrane helix</keyword>
<dbReference type="InterPro" id="IPR048254">
    <property type="entry name" value="CDP_ALCOHOL_P_TRANSF_CS"/>
</dbReference>
<comment type="similarity">
    <text evidence="4 16">Belongs to the CDP-alcohol phosphatidyltransferase class-I family.</text>
</comment>
<evidence type="ECO:0000256" key="16">
    <source>
        <dbReference type="RuleBase" id="RU003750"/>
    </source>
</evidence>
<evidence type="ECO:0000256" key="6">
    <source>
        <dbReference type="ARBA" id="ARBA00014944"/>
    </source>
</evidence>
<evidence type="ECO:0000256" key="15">
    <source>
        <dbReference type="ARBA" id="ARBA00048586"/>
    </source>
</evidence>
<accession>E0TDT7</accession>
<dbReference type="Pfam" id="PF01066">
    <property type="entry name" value="CDP-OH_P_transf"/>
    <property type="match status" value="1"/>
</dbReference>
<keyword evidence="7" id="KW-0444">Lipid biosynthesis</keyword>
<name>E0TDT7_PARBH</name>
<dbReference type="GO" id="GO:0008444">
    <property type="term" value="F:CDP-diacylglycerol-glycerol-3-phosphate 3-phosphatidyltransferase activity"/>
    <property type="evidence" value="ECO:0007669"/>
    <property type="project" value="UniProtKB-EC"/>
</dbReference>
<evidence type="ECO:0000256" key="4">
    <source>
        <dbReference type="ARBA" id="ARBA00010441"/>
    </source>
</evidence>
<dbReference type="EMBL" id="CP002156">
    <property type="protein sequence ID" value="ADM10003.1"/>
    <property type="molecule type" value="Genomic_DNA"/>
</dbReference>
<dbReference type="InterPro" id="IPR000462">
    <property type="entry name" value="CDP-OH_P_trans"/>
</dbReference>
<evidence type="ECO:0000256" key="9">
    <source>
        <dbReference type="ARBA" id="ARBA00022692"/>
    </source>
</evidence>
<keyword evidence="8 16" id="KW-0808">Transferase</keyword>
<evidence type="ECO:0000256" key="3">
    <source>
        <dbReference type="ARBA" id="ARBA00005189"/>
    </source>
</evidence>
<comment type="catalytic activity">
    <reaction evidence="15">
        <text>a CDP-1,2-diacyl-sn-glycerol + sn-glycerol 3-phosphate = a 1,2-diacyl-sn-glycero-3-phospho-(1'-sn-glycero-3'-phosphate) + CMP + H(+)</text>
        <dbReference type="Rhea" id="RHEA:12593"/>
        <dbReference type="ChEBI" id="CHEBI:15378"/>
        <dbReference type="ChEBI" id="CHEBI:57597"/>
        <dbReference type="ChEBI" id="CHEBI:58332"/>
        <dbReference type="ChEBI" id="CHEBI:60110"/>
        <dbReference type="ChEBI" id="CHEBI:60377"/>
        <dbReference type="EC" id="2.7.8.5"/>
    </reaction>
</comment>
<evidence type="ECO:0000313" key="18">
    <source>
        <dbReference type="EMBL" id="ADM10003.1"/>
    </source>
</evidence>
<dbReference type="Proteomes" id="UP000001302">
    <property type="component" value="Chromosome"/>
</dbReference>
<dbReference type="EC" id="2.7.8.5" evidence="5"/>
<gene>
    <name evidence="18" type="ordered locus">PB2503_09754</name>
</gene>
<dbReference type="STRING" id="314260.PB2503_09754"/>
<dbReference type="InterPro" id="IPR004570">
    <property type="entry name" value="Phosphatidylglycerol_P_synth"/>
</dbReference>
<dbReference type="PROSITE" id="PS00379">
    <property type="entry name" value="CDP_ALCOHOL_P_TRANSF"/>
    <property type="match status" value="1"/>
</dbReference>
<reference evidence="19" key="1">
    <citation type="submission" date="2010-08" db="EMBL/GenBank/DDBJ databases">
        <title>Genome sequence of Parvularcula bermudensis HTCC2503.</title>
        <authorList>
            <person name="Kang D.-M."/>
            <person name="Oh H.-M."/>
            <person name="Cho J.-C."/>
        </authorList>
    </citation>
    <scope>NUCLEOTIDE SEQUENCE [LARGE SCALE GENOMIC DNA]</scope>
    <source>
        <strain evidence="19">ATCC BAA-594 / HTCC2503 / KCTC 12087</strain>
    </source>
</reference>
<keyword evidence="13" id="KW-0594">Phospholipid biosynthesis</keyword>
<evidence type="ECO:0000256" key="11">
    <source>
        <dbReference type="ARBA" id="ARBA00023098"/>
    </source>
</evidence>
<dbReference type="PANTHER" id="PTHR14269:SF62">
    <property type="entry name" value="CDP-DIACYLGLYCEROL--GLYCEROL-3-PHOSPHATE 3-PHOSPHATIDYLTRANSFERASE 1, CHLOROPLASTIC"/>
    <property type="match status" value="1"/>
</dbReference>
<dbReference type="OrthoDB" id="9796672at2"/>
<evidence type="ECO:0000313" key="19">
    <source>
        <dbReference type="Proteomes" id="UP000001302"/>
    </source>
</evidence>
<evidence type="ECO:0000256" key="17">
    <source>
        <dbReference type="SAM" id="Phobius"/>
    </source>
</evidence>
<reference evidence="18 19" key="2">
    <citation type="journal article" date="2011" name="J. Bacteriol.">
        <title>Complete genome sequence of strain HTCC2503T of Parvularcula bermudensis, the type species of the order "Parvularculales" in the class Alphaproteobacteria.</title>
        <authorList>
            <person name="Oh H.M."/>
            <person name="Kang I."/>
            <person name="Vergin K.L."/>
            <person name="Kang D."/>
            <person name="Rhee K.H."/>
            <person name="Giovannoni S.J."/>
            <person name="Cho J.C."/>
        </authorList>
    </citation>
    <scope>NUCLEOTIDE SEQUENCE [LARGE SCALE GENOMIC DNA]</scope>
    <source>
        <strain evidence="19">ATCC BAA-594 / HTCC2503 / KCTC 12087</strain>
    </source>
</reference>
<dbReference type="AlphaFoldDB" id="E0TDT7"/>
<dbReference type="GO" id="GO:0016020">
    <property type="term" value="C:membrane"/>
    <property type="evidence" value="ECO:0007669"/>
    <property type="project" value="UniProtKB-SubCell"/>
</dbReference>
<keyword evidence="19" id="KW-1185">Reference proteome</keyword>
<comment type="pathway">
    <text evidence="3">Lipid metabolism.</text>
</comment>
<comment type="pathway">
    <text evidence="2">Phospholipid metabolism; phosphatidylglycerol biosynthesis; phosphatidylglycerol from CDP-diacylglycerol: step 1/2.</text>
</comment>
<feature type="transmembrane region" description="Helical" evidence="17">
    <location>
        <begin position="138"/>
        <end position="158"/>
    </location>
</feature>
<evidence type="ECO:0000256" key="8">
    <source>
        <dbReference type="ARBA" id="ARBA00022679"/>
    </source>
</evidence>
<evidence type="ECO:0000256" key="12">
    <source>
        <dbReference type="ARBA" id="ARBA00023136"/>
    </source>
</evidence>
<dbReference type="InterPro" id="IPR050324">
    <property type="entry name" value="CDP-alcohol_PTase-I"/>
</dbReference>
<evidence type="ECO:0000256" key="14">
    <source>
        <dbReference type="ARBA" id="ARBA00023264"/>
    </source>
</evidence>
<keyword evidence="14" id="KW-1208">Phospholipid metabolism</keyword>
<evidence type="ECO:0000256" key="7">
    <source>
        <dbReference type="ARBA" id="ARBA00022516"/>
    </source>
</evidence>
<dbReference type="KEGG" id="pbr:PB2503_09754"/>
<dbReference type="PANTHER" id="PTHR14269">
    <property type="entry name" value="CDP-DIACYLGLYCEROL--GLYCEROL-3-PHOSPHATE 3-PHOSPHATIDYLTRANSFERASE-RELATED"/>
    <property type="match status" value="1"/>
</dbReference>
<dbReference type="Gene3D" id="1.20.120.1760">
    <property type="match status" value="1"/>
</dbReference>
<comment type="subcellular location">
    <subcellularLocation>
        <location evidence="1">Membrane</location>
        <topology evidence="1">Multi-pass membrane protein</topology>
    </subcellularLocation>
</comment>
<dbReference type="InterPro" id="IPR043130">
    <property type="entry name" value="CDP-OH_PTrfase_TM_dom"/>
</dbReference>
<dbReference type="eggNOG" id="COG0558">
    <property type="taxonomic scope" value="Bacteria"/>
</dbReference>
<proteinExistence type="inferred from homology"/>
<evidence type="ECO:0000256" key="10">
    <source>
        <dbReference type="ARBA" id="ARBA00022989"/>
    </source>
</evidence>
<dbReference type="PIRSF" id="PIRSF000847">
    <property type="entry name" value="Phos_ph_gly_syn"/>
    <property type="match status" value="1"/>
</dbReference>
<evidence type="ECO:0000256" key="13">
    <source>
        <dbReference type="ARBA" id="ARBA00023209"/>
    </source>
</evidence>
<evidence type="ECO:0000256" key="5">
    <source>
        <dbReference type="ARBA" id="ARBA00013170"/>
    </source>
</evidence>
<organism evidence="18 19">
    <name type="scientific">Parvularcula bermudensis (strain ATCC BAA-594 / HTCC2503 / KCTC 12087)</name>
    <dbReference type="NCBI Taxonomy" id="314260"/>
    <lineage>
        <taxon>Bacteria</taxon>
        <taxon>Pseudomonadati</taxon>
        <taxon>Pseudomonadota</taxon>
        <taxon>Alphaproteobacteria</taxon>
        <taxon>Parvularculales</taxon>
        <taxon>Parvularculaceae</taxon>
        <taxon>Parvularcula</taxon>
    </lineage>
</organism>
<evidence type="ECO:0000256" key="1">
    <source>
        <dbReference type="ARBA" id="ARBA00004141"/>
    </source>
</evidence>
<sequence>MGRIAMAIGLAPVLLLAPPWYGVFILLMIAATDVLDGHLARRRGEVTALGAALDPIADKLVAIAALSAYIADGRIEGIHLIPALAILFREALVAGLREAAAGKVALPVSRAAKLKTALQFVAFSILAVPQAASVGLALLWVAGGLTLITGGSYLRLFVQKL</sequence>
<evidence type="ECO:0000256" key="2">
    <source>
        <dbReference type="ARBA" id="ARBA00005042"/>
    </source>
</evidence>
<keyword evidence="11" id="KW-0443">Lipid metabolism</keyword>
<keyword evidence="9 17" id="KW-0812">Transmembrane</keyword>